<accession>A0ABX2CTJ0</accession>
<dbReference type="EMBL" id="SRRZ01000015">
    <property type="protein sequence ID" value="NQE33443.1"/>
    <property type="molecule type" value="Genomic_DNA"/>
</dbReference>
<proteinExistence type="predicted"/>
<comment type="caution">
    <text evidence="1">The sequence shown here is derived from an EMBL/GenBank/DDBJ whole genome shotgun (WGS) entry which is preliminary data.</text>
</comment>
<sequence>MLTRFYARRSSADLILDASESGSVVVQVLSATRAKRKASTKRTLDKFPVQSFRTLLTNLSRIAKNRVQHKLGGVSVSFDLTTPTPLQHKAFDLLGVSLTF</sequence>
<name>A0ABX2CTJ0_9CYAN</name>
<protein>
    <submittedName>
        <fullName evidence="1">Uncharacterized protein</fullName>
    </submittedName>
</protein>
<evidence type="ECO:0000313" key="2">
    <source>
        <dbReference type="Proteomes" id="UP000702425"/>
    </source>
</evidence>
<dbReference type="Proteomes" id="UP000702425">
    <property type="component" value="Unassembled WGS sequence"/>
</dbReference>
<reference evidence="1 2" key="1">
    <citation type="journal article" date="2020" name="Sci. Rep.">
        <title>A novel cyanobacterial geosmin producer, revising GeoA distribution and dispersion patterns in Bacteria.</title>
        <authorList>
            <person name="Churro C."/>
            <person name="Semedo-Aguiar A.P."/>
            <person name="Silva A.D."/>
            <person name="Pereira-Leal J.B."/>
            <person name="Leite R.B."/>
        </authorList>
    </citation>
    <scope>NUCLEOTIDE SEQUENCE [LARGE SCALE GENOMIC DNA]</scope>
    <source>
        <strain evidence="1 2">IPMA8</strain>
    </source>
</reference>
<evidence type="ECO:0000313" key="1">
    <source>
        <dbReference type="EMBL" id="NQE33443.1"/>
    </source>
</evidence>
<keyword evidence="2" id="KW-1185">Reference proteome</keyword>
<organism evidence="1 2">
    <name type="scientific">Microcoleus asticus IPMA8</name>
    <dbReference type="NCBI Taxonomy" id="2563858"/>
    <lineage>
        <taxon>Bacteria</taxon>
        <taxon>Bacillati</taxon>
        <taxon>Cyanobacteriota</taxon>
        <taxon>Cyanophyceae</taxon>
        <taxon>Oscillatoriophycideae</taxon>
        <taxon>Oscillatoriales</taxon>
        <taxon>Microcoleaceae</taxon>
        <taxon>Microcoleus</taxon>
        <taxon>Microcoleus asticus</taxon>
    </lineage>
</organism>
<gene>
    <name evidence="1" type="ORF">E5S67_01162</name>
</gene>